<evidence type="ECO:0000259" key="1">
    <source>
        <dbReference type="PROSITE" id="PS51186"/>
    </source>
</evidence>
<comment type="caution">
    <text evidence="2">The sequence shown here is derived from an EMBL/GenBank/DDBJ whole genome shotgun (WGS) entry which is preliminary data.</text>
</comment>
<organism evidence="2 3">
    <name type="scientific">Pilimelia terevasa</name>
    <dbReference type="NCBI Taxonomy" id="53372"/>
    <lineage>
        <taxon>Bacteria</taxon>
        <taxon>Bacillati</taxon>
        <taxon>Actinomycetota</taxon>
        <taxon>Actinomycetes</taxon>
        <taxon>Micromonosporales</taxon>
        <taxon>Micromonosporaceae</taxon>
        <taxon>Pilimelia</taxon>
    </lineage>
</organism>
<accession>A0A8J3BD27</accession>
<dbReference type="GO" id="GO:0016747">
    <property type="term" value="F:acyltransferase activity, transferring groups other than amino-acyl groups"/>
    <property type="evidence" value="ECO:0007669"/>
    <property type="project" value="InterPro"/>
</dbReference>
<feature type="domain" description="N-acetyltransferase" evidence="1">
    <location>
        <begin position="8"/>
        <end position="172"/>
    </location>
</feature>
<gene>
    <name evidence="2" type="ORF">GCM10010124_01630</name>
</gene>
<dbReference type="PROSITE" id="PS51186">
    <property type="entry name" value="GNAT"/>
    <property type="match status" value="1"/>
</dbReference>
<dbReference type="InterPro" id="IPR051531">
    <property type="entry name" value="N-acetyltransferase"/>
</dbReference>
<name>A0A8J3BD27_9ACTN</name>
<dbReference type="Gene3D" id="3.40.630.30">
    <property type="match status" value="1"/>
</dbReference>
<dbReference type="RefSeq" id="WP_189112192.1">
    <property type="nucleotide sequence ID" value="NZ_BMQC01000001.1"/>
</dbReference>
<dbReference type="SUPFAM" id="SSF55729">
    <property type="entry name" value="Acyl-CoA N-acyltransferases (Nat)"/>
    <property type="match status" value="1"/>
</dbReference>
<sequence>MELATARLRLRRLTDGDVEDLRLLDGDPEVRRFLGGAPPTRAQVAEATLPRMRAYDGTGFGYWAAEAAGRFAGWFALRPEPARPGELELGYRLARAAWGRGYATEGGRALLAHAFADPATSAVYAETMAVNARSRAVLARLGFRHTRTFHPHFDAPLPGSEHGEVEYVLTRSRWAALPADRP</sequence>
<keyword evidence="3" id="KW-1185">Reference proteome</keyword>
<protein>
    <submittedName>
        <fullName evidence="2">GNAT family acetyltransferase</fullName>
    </submittedName>
</protein>
<dbReference type="Pfam" id="PF13302">
    <property type="entry name" value="Acetyltransf_3"/>
    <property type="match status" value="1"/>
</dbReference>
<dbReference type="PANTHER" id="PTHR43792">
    <property type="entry name" value="GNAT FAMILY, PUTATIVE (AFU_ORTHOLOGUE AFUA_3G00765)-RELATED-RELATED"/>
    <property type="match status" value="1"/>
</dbReference>
<dbReference type="EMBL" id="BMQC01000001">
    <property type="protein sequence ID" value="GGK12767.1"/>
    <property type="molecule type" value="Genomic_DNA"/>
</dbReference>
<proteinExistence type="predicted"/>
<reference evidence="2" key="2">
    <citation type="submission" date="2020-09" db="EMBL/GenBank/DDBJ databases">
        <authorList>
            <person name="Sun Q."/>
            <person name="Ohkuma M."/>
        </authorList>
    </citation>
    <scope>NUCLEOTIDE SEQUENCE</scope>
    <source>
        <strain evidence="2">JCM 3091</strain>
    </source>
</reference>
<dbReference type="AlphaFoldDB" id="A0A8J3BD27"/>
<dbReference type="Proteomes" id="UP000662200">
    <property type="component" value="Unassembled WGS sequence"/>
</dbReference>
<reference evidence="2" key="1">
    <citation type="journal article" date="2014" name="Int. J. Syst. Evol. Microbiol.">
        <title>Complete genome sequence of Corynebacterium casei LMG S-19264T (=DSM 44701T), isolated from a smear-ripened cheese.</title>
        <authorList>
            <consortium name="US DOE Joint Genome Institute (JGI-PGF)"/>
            <person name="Walter F."/>
            <person name="Albersmeier A."/>
            <person name="Kalinowski J."/>
            <person name="Ruckert C."/>
        </authorList>
    </citation>
    <scope>NUCLEOTIDE SEQUENCE</scope>
    <source>
        <strain evidence="2">JCM 3091</strain>
    </source>
</reference>
<evidence type="ECO:0000313" key="2">
    <source>
        <dbReference type="EMBL" id="GGK12767.1"/>
    </source>
</evidence>
<evidence type="ECO:0000313" key="3">
    <source>
        <dbReference type="Proteomes" id="UP000662200"/>
    </source>
</evidence>
<dbReference type="InterPro" id="IPR016181">
    <property type="entry name" value="Acyl_CoA_acyltransferase"/>
</dbReference>
<dbReference type="InterPro" id="IPR000182">
    <property type="entry name" value="GNAT_dom"/>
</dbReference>
<dbReference type="PANTHER" id="PTHR43792:SF1">
    <property type="entry name" value="N-ACETYLTRANSFERASE DOMAIN-CONTAINING PROTEIN"/>
    <property type="match status" value="1"/>
</dbReference>